<evidence type="ECO:0000313" key="3">
    <source>
        <dbReference type="EMBL" id="KAL1865163.1"/>
    </source>
</evidence>
<dbReference type="CDD" id="cd18186">
    <property type="entry name" value="BTB_POZ_ZBTB_KLHL-like"/>
    <property type="match status" value="1"/>
</dbReference>
<proteinExistence type="predicted"/>
<comment type="caution">
    <text evidence="3">The sequence shown here is derived from an EMBL/GenBank/DDBJ whole genome shotgun (WGS) entry which is preliminary data.</text>
</comment>
<organism evidence="3 4">
    <name type="scientific">Diaporthe australafricana</name>
    <dbReference type="NCBI Taxonomy" id="127596"/>
    <lineage>
        <taxon>Eukaryota</taxon>
        <taxon>Fungi</taxon>
        <taxon>Dikarya</taxon>
        <taxon>Ascomycota</taxon>
        <taxon>Pezizomycotina</taxon>
        <taxon>Sordariomycetes</taxon>
        <taxon>Sordariomycetidae</taxon>
        <taxon>Diaporthales</taxon>
        <taxon>Diaporthaceae</taxon>
        <taxon>Diaporthe</taxon>
    </lineage>
</organism>
<accession>A0ABR3WNR2</accession>
<sequence length="283" mass="31820">MPPKDSSPLTAVVKGARGRDKLQATPTPASIKNDQASRPTDSSPSDEFLSDRIVTIIVGHQKKRWSVHENLLSNKSEFFRASFRGGFRESKDGVLELPEDDPRVFELFVGWAYAQPINDLNTSRMRILSRPDDRKITIRDYIGLHAFGEKYMMERLQNEVANAIYDYYQSSPNKEPLSKDVEFVYNNTLAESKMRELMTFFSTFGLLSGFGGARHSRHWGNVLKGNGEIGHDLVMMLGECHLTLGEGVKNLPIRNPCSFHVHKKTPACVFKKVGRGAKASPFA</sequence>
<dbReference type="InterPro" id="IPR011333">
    <property type="entry name" value="SKP1/BTB/POZ_sf"/>
</dbReference>
<feature type="domain" description="BTB" evidence="2">
    <location>
        <begin position="52"/>
        <end position="121"/>
    </location>
</feature>
<feature type="compositionally biased region" description="Polar residues" evidence="1">
    <location>
        <begin position="24"/>
        <end position="45"/>
    </location>
</feature>
<name>A0ABR3WNR2_9PEZI</name>
<dbReference type="InterPro" id="IPR000210">
    <property type="entry name" value="BTB/POZ_dom"/>
</dbReference>
<evidence type="ECO:0000259" key="2">
    <source>
        <dbReference type="PROSITE" id="PS50097"/>
    </source>
</evidence>
<dbReference type="Pfam" id="PF00651">
    <property type="entry name" value="BTB"/>
    <property type="match status" value="1"/>
</dbReference>
<dbReference type="PROSITE" id="PS50097">
    <property type="entry name" value="BTB"/>
    <property type="match status" value="1"/>
</dbReference>
<keyword evidence="4" id="KW-1185">Reference proteome</keyword>
<dbReference type="EMBL" id="JAWRVE010000063">
    <property type="protein sequence ID" value="KAL1865163.1"/>
    <property type="molecule type" value="Genomic_DNA"/>
</dbReference>
<reference evidence="3 4" key="1">
    <citation type="journal article" date="2024" name="IMA Fungus">
        <title>IMA Genome - F19 : A genome assembly and annotation guide to empower mycologists, including annotated draft genome sequences of Ceratocystis pirilliformis, Diaporthe australafricana, Fusarium ophioides, Paecilomyces lecythidis, and Sporothrix stenoceras.</title>
        <authorList>
            <person name="Aylward J."/>
            <person name="Wilson A.M."/>
            <person name="Visagie C.M."/>
            <person name="Spraker J."/>
            <person name="Barnes I."/>
            <person name="Buitendag C."/>
            <person name="Ceriani C."/>
            <person name="Del Mar Angel L."/>
            <person name="du Plessis D."/>
            <person name="Fuchs T."/>
            <person name="Gasser K."/>
            <person name="Kramer D."/>
            <person name="Li W."/>
            <person name="Munsamy K."/>
            <person name="Piso A."/>
            <person name="Price J.L."/>
            <person name="Sonnekus B."/>
            <person name="Thomas C."/>
            <person name="van der Nest A."/>
            <person name="van Dijk A."/>
            <person name="van Heerden A."/>
            <person name="van Vuuren N."/>
            <person name="Yilmaz N."/>
            <person name="Duong T.A."/>
            <person name="van der Merwe N.A."/>
            <person name="Wingfield M.J."/>
            <person name="Wingfield B.D."/>
        </authorList>
    </citation>
    <scope>NUCLEOTIDE SEQUENCE [LARGE SCALE GENOMIC DNA]</scope>
    <source>
        <strain evidence="3 4">CMW 18300</strain>
    </source>
</reference>
<evidence type="ECO:0000313" key="4">
    <source>
        <dbReference type="Proteomes" id="UP001583177"/>
    </source>
</evidence>
<dbReference type="SMART" id="SM00225">
    <property type="entry name" value="BTB"/>
    <property type="match status" value="1"/>
</dbReference>
<dbReference type="Gene3D" id="3.30.710.10">
    <property type="entry name" value="Potassium Channel Kv1.1, Chain A"/>
    <property type="match status" value="1"/>
</dbReference>
<feature type="region of interest" description="Disordered" evidence="1">
    <location>
        <begin position="1"/>
        <end position="47"/>
    </location>
</feature>
<protein>
    <recommendedName>
        <fullName evidence="2">BTB domain-containing protein</fullName>
    </recommendedName>
</protein>
<dbReference type="Proteomes" id="UP001583177">
    <property type="component" value="Unassembled WGS sequence"/>
</dbReference>
<dbReference type="SUPFAM" id="SSF54695">
    <property type="entry name" value="POZ domain"/>
    <property type="match status" value="1"/>
</dbReference>
<evidence type="ECO:0000256" key="1">
    <source>
        <dbReference type="SAM" id="MobiDB-lite"/>
    </source>
</evidence>
<dbReference type="PANTHER" id="PTHR47843">
    <property type="entry name" value="BTB DOMAIN-CONTAINING PROTEIN-RELATED"/>
    <property type="match status" value="1"/>
</dbReference>
<gene>
    <name evidence="3" type="ORF">Daus18300_007289</name>
</gene>
<dbReference type="PANTHER" id="PTHR47843:SF2">
    <property type="entry name" value="BTB DOMAIN-CONTAINING PROTEIN"/>
    <property type="match status" value="1"/>
</dbReference>